<dbReference type="EMBL" id="CP027860">
    <property type="protein sequence ID" value="AVP96804.1"/>
    <property type="molecule type" value="Genomic_DNA"/>
</dbReference>
<name>A0A2P1PPP3_9GAMM</name>
<dbReference type="Proteomes" id="UP000241074">
    <property type="component" value="Chromosome"/>
</dbReference>
<reference evidence="1 2" key="2">
    <citation type="submission" date="2018-03" db="EMBL/GenBank/DDBJ databases">
        <authorList>
            <person name="Keele B.F."/>
        </authorList>
    </citation>
    <scope>NUCLEOTIDE SEQUENCE [LARGE SCALE GENOMIC DNA]</scope>
    <source>
        <strain evidence="1 2">D13</strain>
    </source>
</reference>
<accession>A0A2P1PPP3</accession>
<evidence type="ECO:0000313" key="2">
    <source>
        <dbReference type="Proteomes" id="UP000241074"/>
    </source>
</evidence>
<organism evidence="1 2">
    <name type="scientific">Ahniella affigens</name>
    <dbReference type="NCBI Taxonomy" id="2021234"/>
    <lineage>
        <taxon>Bacteria</taxon>
        <taxon>Pseudomonadati</taxon>
        <taxon>Pseudomonadota</taxon>
        <taxon>Gammaproteobacteria</taxon>
        <taxon>Lysobacterales</taxon>
        <taxon>Rhodanobacteraceae</taxon>
        <taxon>Ahniella</taxon>
    </lineage>
</organism>
<evidence type="ECO:0008006" key="3">
    <source>
        <dbReference type="Google" id="ProtNLM"/>
    </source>
</evidence>
<dbReference type="AlphaFoldDB" id="A0A2P1PPP3"/>
<reference evidence="1 2" key="1">
    <citation type="submission" date="2018-03" db="EMBL/GenBank/DDBJ databases">
        <title>Ahniella affigens gen. nov., sp. nov., a gammaproteobacterium isolated from sandy soil near a stream.</title>
        <authorList>
            <person name="Ko Y."/>
            <person name="Kim J.-H."/>
        </authorList>
    </citation>
    <scope>NUCLEOTIDE SEQUENCE [LARGE SCALE GENOMIC DNA]</scope>
    <source>
        <strain evidence="1 2">D13</strain>
    </source>
</reference>
<protein>
    <recommendedName>
        <fullName evidence="3">T6SS immunity protein Tdi1 C-terminal domain-containing protein</fullName>
    </recommendedName>
</protein>
<gene>
    <name evidence="1" type="ORF">C7S18_06135</name>
</gene>
<dbReference type="KEGG" id="xba:C7S18_06135"/>
<proteinExistence type="predicted"/>
<sequence length="90" mass="9975">MAEFQDLLGSEKSAEWFLPALVEKLHAAGKVPASGQCYTYAVLPVFAEGKFEEWNFNPVPVREHFSVTAKVLKEIADLPNGARVRLSVVE</sequence>
<keyword evidence="2" id="KW-1185">Reference proteome</keyword>
<evidence type="ECO:0000313" key="1">
    <source>
        <dbReference type="EMBL" id="AVP96804.1"/>
    </source>
</evidence>